<dbReference type="InterPro" id="IPR013094">
    <property type="entry name" value="AB_hydrolase_3"/>
</dbReference>
<organism evidence="2 3">
    <name type="scientific">Penicillium alfredii</name>
    <dbReference type="NCBI Taxonomy" id="1506179"/>
    <lineage>
        <taxon>Eukaryota</taxon>
        <taxon>Fungi</taxon>
        <taxon>Dikarya</taxon>
        <taxon>Ascomycota</taxon>
        <taxon>Pezizomycotina</taxon>
        <taxon>Eurotiomycetes</taxon>
        <taxon>Eurotiomycetidae</taxon>
        <taxon>Eurotiales</taxon>
        <taxon>Aspergillaceae</taxon>
        <taxon>Penicillium</taxon>
    </lineage>
</organism>
<evidence type="ECO:0000313" key="3">
    <source>
        <dbReference type="Proteomes" id="UP001141434"/>
    </source>
</evidence>
<keyword evidence="3" id="KW-1185">Reference proteome</keyword>
<dbReference type="GO" id="GO:0017000">
    <property type="term" value="P:antibiotic biosynthetic process"/>
    <property type="evidence" value="ECO:0007669"/>
    <property type="project" value="UniProtKB-ARBA"/>
</dbReference>
<comment type="caution">
    <text evidence="2">The sequence shown here is derived from an EMBL/GenBank/DDBJ whole genome shotgun (WGS) entry which is preliminary data.</text>
</comment>
<feature type="domain" description="Alpha/beta hydrolase fold-3" evidence="1">
    <location>
        <begin position="119"/>
        <end position="177"/>
    </location>
</feature>
<dbReference type="Gene3D" id="3.40.50.1820">
    <property type="entry name" value="alpha/beta hydrolase"/>
    <property type="match status" value="1"/>
</dbReference>
<dbReference type="GO" id="GO:0016787">
    <property type="term" value="F:hydrolase activity"/>
    <property type="evidence" value="ECO:0007669"/>
    <property type="project" value="InterPro"/>
</dbReference>
<dbReference type="GeneID" id="81397125"/>
<dbReference type="EMBL" id="JAPMSZ010000009">
    <property type="protein sequence ID" value="KAJ5092561.1"/>
    <property type="molecule type" value="Genomic_DNA"/>
</dbReference>
<dbReference type="OrthoDB" id="408631at2759"/>
<reference evidence="2" key="2">
    <citation type="journal article" date="2023" name="IMA Fungus">
        <title>Comparative genomic study of the Penicillium genus elucidates a diverse pangenome and 15 lateral gene transfer events.</title>
        <authorList>
            <person name="Petersen C."/>
            <person name="Sorensen T."/>
            <person name="Nielsen M.R."/>
            <person name="Sondergaard T.E."/>
            <person name="Sorensen J.L."/>
            <person name="Fitzpatrick D.A."/>
            <person name="Frisvad J.C."/>
            <person name="Nielsen K.L."/>
        </authorList>
    </citation>
    <scope>NUCLEOTIDE SEQUENCE</scope>
    <source>
        <strain evidence="2">IBT 34128</strain>
    </source>
</reference>
<dbReference type="GO" id="GO:0072330">
    <property type="term" value="P:monocarboxylic acid biosynthetic process"/>
    <property type="evidence" value="ECO:0007669"/>
    <property type="project" value="UniProtKB-ARBA"/>
</dbReference>
<proteinExistence type="predicted"/>
<name>A0A9W9F326_9EURO</name>
<evidence type="ECO:0000259" key="1">
    <source>
        <dbReference type="Pfam" id="PF07859"/>
    </source>
</evidence>
<dbReference type="Proteomes" id="UP001141434">
    <property type="component" value="Unassembled WGS sequence"/>
</dbReference>
<protein>
    <recommendedName>
        <fullName evidence="1">Alpha/beta hydrolase fold-3 domain-containing protein</fullName>
    </recommendedName>
</protein>
<reference evidence="2" key="1">
    <citation type="submission" date="2022-11" db="EMBL/GenBank/DDBJ databases">
        <authorList>
            <person name="Petersen C."/>
        </authorList>
    </citation>
    <scope>NUCLEOTIDE SEQUENCE</scope>
    <source>
        <strain evidence="2">IBT 34128</strain>
    </source>
</reference>
<evidence type="ECO:0000313" key="2">
    <source>
        <dbReference type="EMBL" id="KAJ5092561.1"/>
    </source>
</evidence>
<dbReference type="Pfam" id="PF07859">
    <property type="entry name" value="Abhydrolase_3"/>
    <property type="match status" value="1"/>
</dbReference>
<gene>
    <name evidence="2" type="ORF">NUU61_007431</name>
</gene>
<dbReference type="RefSeq" id="XP_056510756.1">
    <property type="nucleotide sequence ID" value="XM_056657956.1"/>
</dbReference>
<accession>A0A9W9F326</accession>
<dbReference type="AlphaFoldDB" id="A0A9W9F326"/>
<sequence length="204" mass="22957">MTLPESSADDKSLHEFRVPEIYQALHNSIPPELLPWFDPIYVEYYNQYNVGRLYTHEAPIEEFRRNPAKYTISYGRTPGPDVFRITQQLCPLGGVSAGVMSHLCCNANIPLRLQILTVPDWKISPVLARDFQNLAPALVFTVELDPLRDEGEAYAAKLQTAGVPVEVNRVLGAPHLFPALDRILEKGRQYNAKVIAAMKRELGT</sequence>
<dbReference type="InterPro" id="IPR029058">
    <property type="entry name" value="AB_hydrolase_fold"/>
</dbReference>
<dbReference type="SUPFAM" id="SSF53474">
    <property type="entry name" value="alpha/beta-Hydrolases"/>
    <property type="match status" value="1"/>
</dbReference>